<gene>
    <name evidence="1" type="ORF">BpHYR1_053452</name>
</gene>
<sequence length="68" mass="7805">MERPLIVLKDIKSLKKIDIKESLSLEMLSLKPTCYVTNNGHFLCDQRLCDQIKSCNINCDHLGVPIFQ</sequence>
<organism evidence="1 2">
    <name type="scientific">Brachionus plicatilis</name>
    <name type="common">Marine rotifer</name>
    <name type="synonym">Brachionus muelleri</name>
    <dbReference type="NCBI Taxonomy" id="10195"/>
    <lineage>
        <taxon>Eukaryota</taxon>
        <taxon>Metazoa</taxon>
        <taxon>Spiralia</taxon>
        <taxon>Gnathifera</taxon>
        <taxon>Rotifera</taxon>
        <taxon>Eurotatoria</taxon>
        <taxon>Monogononta</taxon>
        <taxon>Pseudotrocha</taxon>
        <taxon>Ploima</taxon>
        <taxon>Brachionidae</taxon>
        <taxon>Brachionus</taxon>
    </lineage>
</organism>
<dbReference type="AlphaFoldDB" id="A0A3M7PDQ6"/>
<reference evidence="1 2" key="1">
    <citation type="journal article" date="2018" name="Sci. Rep.">
        <title>Genomic signatures of local adaptation to the degree of environmental predictability in rotifers.</title>
        <authorList>
            <person name="Franch-Gras L."/>
            <person name="Hahn C."/>
            <person name="Garcia-Roger E.M."/>
            <person name="Carmona M.J."/>
            <person name="Serra M."/>
            <person name="Gomez A."/>
        </authorList>
    </citation>
    <scope>NUCLEOTIDE SEQUENCE [LARGE SCALE GENOMIC DNA]</scope>
    <source>
        <strain evidence="1">HYR1</strain>
    </source>
</reference>
<accession>A0A3M7PDQ6</accession>
<dbReference type="Proteomes" id="UP000276133">
    <property type="component" value="Unassembled WGS sequence"/>
</dbReference>
<name>A0A3M7PDQ6_BRAPC</name>
<evidence type="ECO:0000313" key="1">
    <source>
        <dbReference type="EMBL" id="RMZ97225.1"/>
    </source>
</evidence>
<protein>
    <submittedName>
        <fullName evidence="1">Uncharacterized protein</fullName>
    </submittedName>
</protein>
<dbReference type="EMBL" id="REGN01011539">
    <property type="protein sequence ID" value="RMZ97225.1"/>
    <property type="molecule type" value="Genomic_DNA"/>
</dbReference>
<proteinExistence type="predicted"/>
<keyword evidence="2" id="KW-1185">Reference proteome</keyword>
<evidence type="ECO:0000313" key="2">
    <source>
        <dbReference type="Proteomes" id="UP000276133"/>
    </source>
</evidence>
<comment type="caution">
    <text evidence="1">The sequence shown here is derived from an EMBL/GenBank/DDBJ whole genome shotgun (WGS) entry which is preliminary data.</text>
</comment>